<evidence type="ECO:0000313" key="1">
    <source>
        <dbReference type="EMBL" id="MBB4929041.1"/>
    </source>
</evidence>
<reference evidence="1 2" key="1">
    <citation type="submission" date="2020-08" db="EMBL/GenBank/DDBJ databases">
        <title>Sequencing the genomes of 1000 actinobacteria strains.</title>
        <authorList>
            <person name="Klenk H.-P."/>
        </authorList>
    </citation>
    <scope>NUCLEOTIDE SEQUENCE [LARGE SCALE GENOMIC DNA]</scope>
    <source>
        <strain evidence="1 2">DSM 41654</strain>
    </source>
</reference>
<dbReference type="EMBL" id="JACHJV010000004">
    <property type="protein sequence ID" value="MBB4929041.1"/>
    <property type="molecule type" value="Genomic_DNA"/>
</dbReference>
<sequence length="214" mass="23515">MDFSYLRTENGTPRLVTPRAALDEINAGMMDKAVKRTIREMSAARGAAHIKYRDGRTVHLRPLAPEELARHLADLTHLRTENGIPALVSTTEAQAEFREAMLDRVTVRAHVRKIEGNEGGYDITYTDDRHVTLRPATPEETGQPAAPAMEYRTLKGAKIGDTLTLWTRGGKKGPDGSKITVTIAGASGGWYVTSVERPTPWFLGGTASKYWIVG</sequence>
<dbReference type="Proteomes" id="UP000540506">
    <property type="component" value="Unassembled WGS sequence"/>
</dbReference>
<comment type="caution">
    <text evidence="1">The sequence shown here is derived from an EMBL/GenBank/DDBJ whole genome shotgun (WGS) entry which is preliminary data.</text>
</comment>
<gene>
    <name evidence="1" type="ORF">FHR34_008140</name>
</gene>
<proteinExistence type="predicted"/>
<dbReference type="RefSeq" id="WP_184946978.1">
    <property type="nucleotide sequence ID" value="NZ_JACHJV010000004.1"/>
</dbReference>
<evidence type="ECO:0000313" key="2">
    <source>
        <dbReference type="Proteomes" id="UP000540506"/>
    </source>
</evidence>
<dbReference type="AlphaFoldDB" id="A0A7W7VZY4"/>
<accession>A0A7W7VZY4</accession>
<organism evidence="1 2">
    <name type="scientific">Kitasatospora kifunensis</name>
    <name type="common">Streptomyces kifunensis</name>
    <dbReference type="NCBI Taxonomy" id="58351"/>
    <lineage>
        <taxon>Bacteria</taxon>
        <taxon>Bacillati</taxon>
        <taxon>Actinomycetota</taxon>
        <taxon>Actinomycetes</taxon>
        <taxon>Kitasatosporales</taxon>
        <taxon>Streptomycetaceae</taxon>
        <taxon>Kitasatospora</taxon>
    </lineage>
</organism>
<protein>
    <submittedName>
        <fullName evidence="1">Uncharacterized protein</fullName>
    </submittedName>
</protein>
<name>A0A7W7VZY4_KITKI</name>
<keyword evidence="2" id="KW-1185">Reference proteome</keyword>